<evidence type="ECO:0000313" key="1">
    <source>
        <dbReference type="EMBL" id="ODR91731.1"/>
    </source>
</evidence>
<protein>
    <submittedName>
        <fullName evidence="1">Uncharacterized protein</fullName>
    </submittedName>
</protein>
<gene>
    <name evidence="1" type="ORF">A8M32_09110</name>
</gene>
<dbReference type="Proteomes" id="UP000094342">
    <property type="component" value="Unassembled WGS sequence"/>
</dbReference>
<comment type="caution">
    <text evidence="1">The sequence shown here is derived from an EMBL/GenBank/DDBJ whole genome shotgun (WGS) entry which is preliminary data.</text>
</comment>
<accession>A0A1E3VF46</accession>
<dbReference type="AlphaFoldDB" id="A0A1E3VF46"/>
<evidence type="ECO:0000313" key="2">
    <source>
        <dbReference type="Proteomes" id="UP000094342"/>
    </source>
</evidence>
<reference evidence="2" key="1">
    <citation type="submission" date="2016-05" db="EMBL/GenBank/DDBJ databases">
        <authorList>
            <person name="Li Y."/>
        </authorList>
    </citation>
    <scope>NUCLEOTIDE SEQUENCE [LARGE SCALE GENOMIC DNA]</scope>
    <source>
        <strain evidence="2">YIC4027</strain>
    </source>
</reference>
<keyword evidence="2" id="KW-1185">Reference proteome</keyword>
<dbReference type="EMBL" id="LYBW01000055">
    <property type="protein sequence ID" value="ODR91731.1"/>
    <property type="molecule type" value="Genomic_DNA"/>
</dbReference>
<proteinExistence type="predicted"/>
<sequence length="66" mass="7430">MTCDALERPERKALLPRELMSGLASGVRTLMRPSYPRLDIGAVSDHMKRDMGFMDGRPPRLDDEGL</sequence>
<organism evidence="1 2">
    <name type="scientific">Sinorhizobium alkalisoli</name>
    <dbReference type="NCBI Taxonomy" id="1752398"/>
    <lineage>
        <taxon>Bacteria</taxon>
        <taxon>Pseudomonadati</taxon>
        <taxon>Pseudomonadota</taxon>
        <taxon>Alphaproteobacteria</taxon>
        <taxon>Hyphomicrobiales</taxon>
        <taxon>Rhizobiaceae</taxon>
        <taxon>Sinorhizobium/Ensifer group</taxon>
        <taxon>Sinorhizobium</taxon>
    </lineage>
</organism>
<name>A0A1E3VF46_9HYPH</name>